<evidence type="ECO:0000313" key="2">
    <source>
        <dbReference type="WBParaSite" id="GPLIN_000046000"/>
    </source>
</evidence>
<accession>A0A183BIN1</accession>
<organism evidence="1 2">
    <name type="scientific">Globodera pallida</name>
    <name type="common">Potato cyst nematode worm</name>
    <name type="synonym">Heterodera pallida</name>
    <dbReference type="NCBI Taxonomy" id="36090"/>
    <lineage>
        <taxon>Eukaryota</taxon>
        <taxon>Metazoa</taxon>
        <taxon>Ecdysozoa</taxon>
        <taxon>Nematoda</taxon>
        <taxon>Chromadorea</taxon>
        <taxon>Rhabditida</taxon>
        <taxon>Tylenchina</taxon>
        <taxon>Tylenchomorpha</taxon>
        <taxon>Tylenchoidea</taxon>
        <taxon>Heteroderidae</taxon>
        <taxon>Heteroderinae</taxon>
        <taxon>Globodera</taxon>
    </lineage>
</organism>
<sequence length="114" mass="12826">MSYPPISQVFARNACLDVLDQLRTYLRSKNENGIKHIGNMLSDLEANNDLLANIKKDLETVGLTNMMHAFTVALHSKFICNKCKKQLVLNDICYCDDSKTECHCNSRPCCTVAV</sequence>
<evidence type="ECO:0000313" key="1">
    <source>
        <dbReference type="Proteomes" id="UP000050741"/>
    </source>
</evidence>
<dbReference type="Proteomes" id="UP000050741">
    <property type="component" value="Unassembled WGS sequence"/>
</dbReference>
<name>A0A183BIN1_GLOPA</name>
<keyword evidence="1" id="KW-1185">Reference proteome</keyword>
<dbReference type="AlphaFoldDB" id="A0A183BIN1"/>
<reference evidence="2" key="3">
    <citation type="submission" date="2016-06" db="UniProtKB">
        <authorList>
            <consortium name="WormBaseParasite"/>
        </authorList>
    </citation>
    <scope>IDENTIFICATION</scope>
</reference>
<reference evidence="1" key="2">
    <citation type="submission" date="2014-05" db="EMBL/GenBank/DDBJ databases">
        <title>The genome and life-stage specific transcriptomes of Globodera pallida elucidate key aspects of plant parasitism by a cyst nematode.</title>
        <authorList>
            <person name="Cotton J.A."/>
            <person name="Lilley C.J."/>
            <person name="Jones L.M."/>
            <person name="Kikuchi T."/>
            <person name="Reid A.J."/>
            <person name="Thorpe P."/>
            <person name="Tsai I.J."/>
            <person name="Beasley H."/>
            <person name="Blok V."/>
            <person name="Cock P.J.A."/>
            <person name="Van den Akker S.E."/>
            <person name="Holroyd N."/>
            <person name="Hunt M."/>
            <person name="Mantelin S."/>
            <person name="Naghra H."/>
            <person name="Pain A."/>
            <person name="Palomares-Rius J.E."/>
            <person name="Zarowiecki M."/>
            <person name="Berriman M."/>
            <person name="Jones J.T."/>
            <person name="Urwin P.E."/>
        </authorList>
    </citation>
    <scope>NUCLEOTIDE SEQUENCE [LARGE SCALE GENOMIC DNA]</scope>
    <source>
        <strain evidence="1">Lindley</strain>
    </source>
</reference>
<reference evidence="1" key="1">
    <citation type="submission" date="2013-12" db="EMBL/GenBank/DDBJ databases">
        <authorList>
            <person name="Aslett M."/>
        </authorList>
    </citation>
    <scope>NUCLEOTIDE SEQUENCE [LARGE SCALE GENOMIC DNA]</scope>
    <source>
        <strain evidence="1">Lindley</strain>
    </source>
</reference>
<dbReference type="WBParaSite" id="GPLIN_000046000">
    <property type="protein sequence ID" value="GPLIN_000046000"/>
    <property type="gene ID" value="GPLIN_000046000"/>
</dbReference>
<protein>
    <submittedName>
        <fullName evidence="2">Phorbol-ester/DAG-type domain-containing protein</fullName>
    </submittedName>
</protein>
<proteinExistence type="predicted"/>